<organism evidence="2 3">
    <name type="scientific">Exidia glandulosa HHB12029</name>
    <dbReference type="NCBI Taxonomy" id="1314781"/>
    <lineage>
        <taxon>Eukaryota</taxon>
        <taxon>Fungi</taxon>
        <taxon>Dikarya</taxon>
        <taxon>Basidiomycota</taxon>
        <taxon>Agaricomycotina</taxon>
        <taxon>Agaricomycetes</taxon>
        <taxon>Auriculariales</taxon>
        <taxon>Exidiaceae</taxon>
        <taxon>Exidia</taxon>
    </lineage>
</organism>
<dbReference type="Proteomes" id="UP000077266">
    <property type="component" value="Unassembled WGS sequence"/>
</dbReference>
<name>A0A165DTW4_EXIGL</name>
<evidence type="ECO:0000313" key="3">
    <source>
        <dbReference type="Proteomes" id="UP000077266"/>
    </source>
</evidence>
<feature type="compositionally biased region" description="Basic and acidic residues" evidence="1">
    <location>
        <begin position="63"/>
        <end position="80"/>
    </location>
</feature>
<keyword evidence="3" id="KW-1185">Reference proteome</keyword>
<evidence type="ECO:0000313" key="2">
    <source>
        <dbReference type="EMBL" id="KZV85344.1"/>
    </source>
</evidence>
<accession>A0A165DTW4</accession>
<dbReference type="AlphaFoldDB" id="A0A165DTW4"/>
<feature type="region of interest" description="Disordered" evidence="1">
    <location>
        <begin position="159"/>
        <end position="215"/>
    </location>
</feature>
<feature type="region of interest" description="Disordered" evidence="1">
    <location>
        <begin position="290"/>
        <end position="360"/>
    </location>
</feature>
<proteinExistence type="predicted"/>
<feature type="compositionally biased region" description="Acidic residues" evidence="1">
    <location>
        <begin position="162"/>
        <end position="173"/>
    </location>
</feature>
<evidence type="ECO:0000256" key="1">
    <source>
        <dbReference type="SAM" id="MobiDB-lite"/>
    </source>
</evidence>
<reference evidence="2 3" key="1">
    <citation type="journal article" date="2016" name="Mol. Biol. Evol.">
        <title>Comparative Genomics of Early-Diverging Mushroom-Forming Fungi Provides Insights into the Origins of Lignocellulose Decay Capabilities.</title>
        <authorList>
            <person name="Nagy L.G."/>
            <person name="Riley R."/>
            <person name="Tritt A."/>
            <person name="Adam C."/>
            <person name="Daum C."/>
            <person name="Floudas D."/>
            <person name="Sun H."/>
            <person name="Yadav J.S."/>
            <person name="Pangilinan J."/>
            <person name="Larsson K.H."/>
            <person name="Matsuura K."/>
            <person name="Barry K."/>
            <person name="Labutti K."/>
            <person name="Kuo R."/>
            <person name="Ohm R.A."/>
            <person name="Bhattacharya S.S."/>
            <person name="Shirouzu T."/>
            <person name="Yoshinaga Y."/>
            <person name="Martin F.M."/>
            <person name="Grigoriev I.V."/>
            <person name="Hibbett D.S."/>
        </authorList>
    </citation>
    <scope>NUCLEOTIDE SEQUENCE [LARGE SCALE GENOMIC DNA]</scope>
    <source>
        <strain evidence="2 3">HHB12029</strain>
    </source>
</reference>
<gene>
    <name evidence="2" type="ORF">EXIGLDRAFT_775697</name>
</gene>
<sequence length="360" mass="40626">MPVRRNIYTQPGPPPAASSAGGWDILEVVSPERRDDRDATSTPIASTLRDVSNKFISSFVTPRRREDGDSHRAREVKREPLTSQRQTSRMVEQEPVAAVEQRDASRLRASSTVGDNTWEVPRTPMRESTLPPPPLRPRRKIYTPTPSEYEQMKCSVLGSEYSEPEQAQDVEQELDAHMFSPTSVGPPLPVLLERPGAPSDSSSDRVPPMWGMDDSQREDSMFWERRQHGYYDGWGRPDGSNKRGPRRTTTILRNVPIEMARTFVMENGKVFVVDAARVVDKVDKGKGVDPDERPLFTRHRRSSPESVVKTMDKGKGVDVDERPLFTRPRPPSPERSQRIVTPNERPPLRGLQRGCAAIQA</sequence>
<feature type="region of interest" description="Disordered" evidence="1">
    <location>
        <begin position="1"/>
        <end position="23"/>
    </location>
</feature>
<feature type="region of interest" description="Disordered" evidence="1">
    <location>
        <begin position="58"/>
        <end position="146"/>
    </location>
</feature>
<feature type="compositionally biased region" description="Polar residues" evidence="1">
    <location>
        <begin position="81"/>
        <end position="90"/>
    </location>
</feature>
<protein>
    <submittedName>
        <fullName evidence="2">Uncharacterized protein</fullName>
    </submittedName>
</protein>
<dbReference type="EMBL" id="KV426192">
    <property type="protein sequence ID" value="KZV85344.1"/>
    <property type="molecule type" value="Genomic_DNA"/>
</dbReference>
<dbReference type="InParanoid" id="A0A165DTW4"/>
<feature type="compositionally biased region" description="Basic and acidic residues" evidence="1">
    <location>
        <begin position="310"/>
        <end position="324"/>
    </location>
</feature>